<evidence type="ECO:0000256" key="5">
    <source>
        <dbReference type="SAM" id="MobiDB-lite"/>
    </source>
</evidence>
<reference evidence="8" key="1">
    <citation type="journal article" date="2019" name="Int. J. Syst. Evol. Microbiol.">
        <title>The Global Catalogue of Microorganisms (GCM) 10K type strain sequencing project: providing services to taxonomists for standard genome sequencing and annotation.</title>
        <authorList>
            <consortium name="The Broad Institute Genomics Platform"/>
            <consortium name="The Broad Institute Genome Sequencing Center for Infectious Disease"/>
            <person name="Wu L."/>
            <person name="Ma J."/>
        </authorList>
    </citation>
    <scope>NUCLEOTIDE SEQUENCE [LARGE SCALE GENOMIC DNA]</scope>
    <source>
        <strain evidence="8">CCUG 49560</strain>
    </source>
</reference>
<evidence type="ECO:0000313" key="7">
    <source>
        <dbReference type="EMBL" id="MFC4584740.1"/>
    </source>
</evidence>
<dbReference type="RefSeq" id="WP_262842755.1">
    <property type="nucleotide sequence ID" value="NZ_JANZYP010000013.1"/>
</dbReference>
<keyword evidence="2 4" id="KW-0067">ATP-binding</keyword>
<dbReference type="SMART" id="SM00320">
    <property type="entry name" value="WD40"/>
    <property type="match status" value="7"/>
</dbReference>
<dbReference type="Pfam" id="PF00400">
    <property type="entry name" value="WD40"/>
    <property type="match status" value="5"/>
</dbReference>
<evidence type="ECO:0000256" key="4">
    <source>
        <dbReference type="PROSITE-ProRule" id="PRU10141"/>
    </source>
</evidence>
<dbReference type="Gene3D" id="1.10.510.10">
    <property type="entry name" value="Transferase(Phosphotransferase) domain 1"/>
    <property type="match status" value="1"/>
</dbReference>
<dbReference type="SUPFAM" id="SSF56112">
    <property type="entry name" value="Protein kinase-like (PK-like)"/>
    <property type="match status" value="1"/>
</dbReference>
<keyword evidence="3" id="KW-0853">WD repeat</keyword>
<keyword evidence="1 4" id="KW-0547">Nucleotide-binding</keyword>
<dbReference type="GO" id="GO:0004674">
    <property type="term" value="F:protein serine/threonine kinase activity"/>
    <property type="evidence" value="ECO:0007669"/>
    <property type="project" value="UniProtKB-KW"/>
</dbReference>
<dbReference type="InterPro" id="IPR017441">
    <property type="entry name" value="Protein_kinase_ATP_BS"/>
</dbReference>
<accession>A0ABV9E773</accession>
<feature type="domain" description="Protein kinase" evidence="6">
    <location>
        <begin position="13"/>
        <end position="269"/>
    </location>
</feature>
<proteinExistence type="predicted"/>
<feature type="region of interest" description="Disordered" evidence="5">
    <location>
        <begin position="413"/>
        <end position="441"/>
    </location>
</feature>
<dbReference type="PROSITE" id="PS00108">
    <property type="entry name" value="PROTEIN_KINASE_ST"/>
    <property type="match status" value="1"/>
</dbReference>
<sequence>MPESEGTLVARRYRLIKVVGAGGMGRVWLGHDELIGREVAIKEILLPPELDDEQRDLLTRRTIREAQAAGRMNHRGIVTVHDVVEHHGAPAIVMEFLRGGSLADAIRARGGLPVEEVAAIGAAMLDALRAAHAMGVVHRDLKPANVLLDGDRVVLTDFGIASLAGAAQLTGTGVIVGTPAFMAPEQAHGELPTPASDLWSLGATLYAAVEGRPPFDGDGFTAVLAGLLTRDPRPPVRAGRLAPLLLALLTKDPARRPTAEPTARLLAAAPSPGGTAPSPGGPAASPGGTAPSPGGPAPSGGPAASPGGPAPSGGPAASPGGPAPSGGPAASPGGTAPAAGPAMRHGQIPTGTPVPPGPDPLAGRHAPAATVPSPQGDPSAGRGGVRRRTVLIAGAGALAVIGIPAAVWVYGSKDPDDVRTPVGTPSPDGTSRRSPADKTPEPAAVVEITDHIQLLGHRKSVTKVAFSPDGKLLASGDGDLTDRPKTRLWDPASGKLVATLLGPTATGGGSADAVAFSPDGRLLASGGNFLGDSTRLWNVADRRLIGPFPQSGSIMKSLAFSPDGTLLAGVTHGGTTTLWDVPSRRVRIGLPDSDGFRNVTFSPDGKLLAGGGKGGDIRLSDPATGRTIRTIDDATGSEVAFSPDGKTLAAPDTDAGDHSLQLWDLATGRSTARFDWVDDMVTSVVFSPDGRTLATWSLGNLIHLWDVATGRVRATLIGHSAPIHTAAFSPDGKKLASAGQDTTIRIWTLTA</sequence>
<dbReference type="PROSITE" id="PS00107">
    <property type="entry name" value="PROTEIN_KINASE_ATP"/>
    <property type="match status" value="1"/>
</dbReference>
<dbReference type="PANTHER" id="PTHR19879:SF9">
    <property type="entry name" value="TRANSCRIPTION INITIATION FACTOR TFIID SUBUNIT 5"/>
    <property type="match status" value="1"/>
</dbReference>
<evidence type="ECO:0000313" key="8">
    <source>
        <dbReference type="Proteomes" id="UP001595891"/>
    </source>
</evidence>
<keyword evidence="7" id="KW-0808">Transferase</keyword>
<feature type="binding site" evidence="4">
    <location>
        <position position="42"/>
    </location>
    <ligand>
        <name>ATP</name>
        <dbReference type="ChEBI" id="CHEBI:30616"/>
    </ligand>
</feature>
<keyword evidence="7" id="KW-0418">Kinase</keyword>
<dbReference type="PROSITE" id="PS50294">
    <property type="entry name" value="WD_REPEATS_REGION"/>
    <property type="match status" value="1"/>
</dbReference>
<dbReference type="CDD" id="cd00200">
    <property type="entry name" value="WD40"/>
    <property type="match status" value="1"/>
</dbReference>
<feature type="compositionally biased region" description="Basic and acidic residues" evidence="5">
    <location>
        <begin position="430"/>
        <end position="440"/>
    </location>
</feature>
<dbReference type="Gene3D" id="2.130.10.10">
    <property type="entry name" value="YVTN repeat-like/Quinoprotein amine dehydrogenase"/>
    <property type="match status" value="2"/>
</dbReference>
<feature type="compositionally biased region" description="Low complexity" evidence="5">
    <location>
        <begin position="267"/>
        <end position="292"/>
    </location>
</feature>
<dbReference type="SUPFAM" id="SSF50978">
    <property type="entry name" value="WD40 repeat-like"/>
    <property type="match status" value="1"/>
</dbReference>
<feature type="compositionally biased region" description="Low complexity" evidence="5">
    <location>
        <begin position="300"/>
        <end position="342"/>
    </location>
</feature>
<gene>
    <name evidence="7" type="ORF">ACFO8L_01550</name>
</gene>
<dbReference type="InterPro" id="IPR008271">
    <property type="entry name" value="Ser/Thr_kinase_AS"/>
</dbReference>
<evidence type="ECO:0000256" key="1">
    <source>
        <dbReference type="ARBA" id="ARBA00022741"/>
    </source>
</evidence>
<dbReference type="SMART" id="SM00220">
    <property type="entry name" value="S_TKc"/>
    <property type="match status" value="1"/>
</dbReference>
<evidence type="ECO:0000256" key="3">
    <source>
        <dbReference type="PROSITE-ProRule" id="PRU00221"/>
    </source>
</evidence>
<dbReference type="CDD" id="cd14014">
    <property type="entry name" value="STKc_PknB_like"/>
    <property type="match status" value="1"/>
</dbReference>
<dbReference type="Proteomes" id="UP001595891">
    <property type="component" value="Unassembled WGS sequence"/>
</dbReference>
<dbReference type="InterPro" id="IPR015943">
    <property type="entry name" value="WD40/YVTN_repeat-like_dom_sf"/>
</dbReference>
<dbReference type="InterPro" id="IPR000719">
    <property type="entry name" value="Prot_kinase_dom"/>
</dbReference>
<organism evidence="7 8">
    <name type="scientific">Sphaerisporangium corydalis</name>
    <dbReference type="NCBI Taxonomy" id="1441875"/>
    <lineage>
        <taxon>Bacteria</taxon>
        <taxon>Bacillati</taxon>
        <taxon>Actinomycetota</taxon>
        <taxon>Actinomycetes</taxon>
        <taxon>Streptosporangiales</taxon>
        <taxon>Streptosporangiaceae</taxon>
        <taxon>Sphaerisporangium</taxon>
    </lineage>
</organism>
<name>A0ABV9E773_9ACTN</name>
<feature type="repeat" description="WD" evidence="3">
    <location>
        <begin position="716"/>
        <end position="751"/>
    </location>
</feature>
<keyword evidence="7" id="KW-0723">Serine/threonine-protein kinase</keyword>
<dbReference type="InterPro" id="IPR036322">
    <property type="entry name" value="WD40_repeat_dom_sf"/>
</dbReference>
<dbReference type="PROSITE" id="PS50011">
    <property type="entry name" value="PROTEIN_KINASE_DOM"/>
    <property type="match status" value="1"/>
</dbReference>
<dbReference type="Pfam" id="PF00069">
    <property type="entry name" value="Pkinase"/>
    <property type="match status" value="1"/>
</dbReference>
<evidence type="ECO:0000259" key="6">
    <source>
        <dbReference type="PROSITE" id="PS50011"/>
    </source>
</evidence>
<dbReference type="InterPro" id="IPR001680">
    <property type="entry name" value="WD40_rpt"/>
</dbReference>
<feature type="repeat" description="WD" evidence="3">
    <location>
        <begin position="681"/>
        <end position="715"/>
    </location>
</feature>
<feature type="region of interest" description="Disordered" evidence="5">
    <location>
        <begin position="267"/>
        <end position="383"/>
    </location>
</feature>
<evidence type="ECO:0000256" key="2">
    <source>
        <dbReference type="ARBA" id="ARBA00022840"/>
    </source>
</evidence>
<dbReference type="Gene3D" id="3.30.200.20">
    <property type="entry name" value="Phosphorylase Kinase, domain 1"/>
    <property type="match status" value="1"/>
</dbReference>
<dbReference type="PANTHER" id="PTHR19879">
    <property type="entry name" value="TRANSCRIPTION INITIATION FACTOR TFIID"/>
    <property type="match status" value="1"/>
</dbReference>
<keyword evidence="8" id="KW-1185">Reference proteome</keyword>
<protein>
    <submittedName>
        <fullName evidence="7">WD40 repeat domain-containing serine/threonine protein kinase</fullName>
    </submittedName>
</protein>
<dbReference type="InterPro" id="IPR011009">
    <property type="entry name" value="Kinase-like_dom_sf"/>
</dbReference>
<dbReference type="PROSITE" id="PS50082">
    <property type="entry name" value="WD_REPEATS_2"/>
    <property type="match status" value="3"/>
</dbReference>
<dbReference type="EMBL" id="JBHSFN010000001">
    <property type="protein sequence ID" value="MFC4584740.1"/>
    <property type="molecule type" value="Genomic_DNA"/>
</dbReference>
<feature type="repeat" description="WD" evidence="3">
    <location>
        <begin position="454"/>
        <end position="479"/>
    </location>
</feature>
<comment type="caution">
    <text evidence="7">The sequence shown here is derived from an EMBL/GenBank/DDBJ whole genome shotgun (WGS) entry which is preliminary data.</text>
</comment>